<name>A0A2T1ANF1_TRISK</name>
<evidence type="ECO:0000256" key="1">
    <source>
        <dbReference type="SAM" id="SignalP"/>
    </source>
</evidence>
<dbReference type="OrthoDB" id="5416480at2"/>
<feature type="chain" id="PRO_5015536279" evidence="1">
    <location>
        <begin position="22"/>
        <end position="245"/>
    </location>
</feature>
<organism evidence="2 3">
    <name type="scientific">Tritonibacter scottomollicae</name>
    <name type="common">Epibacterium scottomollicae</name>
    <dbReference type="NCBI Taxonomy" id="483013"/>
    <lineage>
        <taxon>Bacteria</taxon>
        <taxon>Pseudomonadati</taxon>
        <taxon>Pseudomonadota</taxon>
        <taxon>Alphaproteobacteria</taxon>
        <taxon>Rhodobacterales</taxon>
        <taxon>Paracoccaceae</taxon>
        <taxon>Tritonibacter</taxon>
    </lineage>
</organism>
<comment type="caution">
    <text evidence="2">The sequence shown here is derived from an EMBL/GenBank/DDBJ whole genome shotgun (WGS) entry which is preliminary data.</text>
</comment>
<proteinExistence type="predicted"/>
<evidence type="ECO:0000313" key="3">
    <source>
        <dbReference type="Proteomes" id="UP000237718"/>
    </source>
</evidence>
<keyword evidence="1" id="KW-0732">Signal</keyword>
<dbReference type="EMBL" id="PVUF01000001">
    <property type="protein sequence ID" value="PRZ49828.1"/>
    <property type="molecule type" value="Genomic_DNA"/>
</dbReference>
<feature type="signal peptide" evidence="1">
    <location>
        <begin position="1"/>
        <end position="21"/>
    </location>
</feature>
<sequence>MKTLLATLGLVTLSWTPMAQAAEPLVVGVEDTEYLPHYNWDGEAYSGFGADILNRFAADEGYELTFRALPVSRLMQAVINGDVDLKYPDNAYWSADLKEGTDLVYSEPVVEAIDGVMVEPANKGAGVEQIKRLGIVLGFTAFAWLDRIESGSVALTKNSSLTGMVRQALAGRIDGAYANLDVVRHVLVELGHEPDALVFDESLPHSVSNYHLSTSTHSDVVAAFDAWMDANPEVIAELKAKHGLN</sequence>
<dbReference type="Proteomes" id="UP000237718">
    <property type="component" value="Unassembled WGS sequence"/>
</dbReference>
<accession>A0A2T1ANF1</accession>
<dbReference type="AlphaFoldDB" id="A0A2T1ANF1"/>
<reference evidence="2 3" key="1">
    <citation type="submission" date="2018-03" db="EMBL/GenBank/DDBJ databases">
        <title>Genomic Encyclopedia of Archaeal and Bacterial Type Strains, Phase II (KMG-II): from individual species to whole genera.</title>
        <authorList>
            <person name="Goeker M."/>
        </authorList>
    </citation>
    <scope>NUCLEOTIDE SEQUENCE [LARGE SCALE GENOMIC DNA]</scope>
    <source>
        <strain evidence="2 3">DSM 25328</strain>
    </source>
</reference>
<evidence type="ECO:0000313" key="2">
    <source>
        <dbReference type="EMBL" id="PRZ49828.1"/>
    </source>
</evidence>
<dbReference type="Gene3D" id="3.40.190.10">
    <property type="entry name" value="Periplasmic binding protein-like II"/>
    <property type="match status" value="2"/>
</dbReference>
<dbReference type="RefSeq" id="WP_106161367.1">
    <property type="nucleotide sequence ID" value="NZ_PVUF01000001.1"/>
</dbReference>
<dbReference type="SUPFAM" id="SSF53850">
    <property type="entry name" value="Periplasmic binding protein-like II"/>
    <property type="match status" value="1"/>
</dbReference>
<protein>
    <submittedName>
        <fullName evidence="2">Extracellular solute-binding protein (Family 3)</fullName>
    </submittedName>
</protein>
<gene>
    <name evidence="2" type="ORF">CLV89_10142</name>
</gene>